<sequence length="400" mass="43946">MGGLIQFQIQICSEKTDARSQSASGGGKALACCASTFEWRGITIKDVLKNPNFPVSSNVQPSPGWKQLQWYHDRLTYHGFLTLSFYHPQQDAEGRTYHVATKSGQVANRIITVGDQVRARRIAKSFDGGKPIFEFCSQRNFLTLTGTFESVPITIVSIGMGFSLVDFFVRECRAVVEGEMIIVRLGSCGSLQPEYGIGTVVVPFSSFGILRNYDYFHHDTDEKDKTSGAIEPYIITKPLDCDKEVHDALLKALKDSVPEAEASLFGGKKAQAAGNVVNASADSFYSSQGRQDPTFVDENSNLIETVRERRPGTATLEMETFLINHLAESANAAAGSNDGKKIRTGAVQMIFANRTTSDFITPDECEKLELWAGKSVLQALASINIPKEPPAVIPFRLVRK</sequence>
<evidence type="ECO:0000313" key="1">
    <source>
        <dbReference type="EMBL" id="PWN50955.1"/>
    </source>
</evidence>
<proteinExistence type="predicted"/>
<name>A0ACD0NYZ5_9BASI</name>
<organism evidence="1 2">
    <name type="scientific">Violaceomyces palustris</name>
    <dbReference type="NCBI Taxonomy" id="1673888"/>
    <lineage>
        <taxon>Eukaryota</taxon>
        <taxon>Fungi</taxon>
        <taxon>Dikarya</taxon>
        <taxon>Basidiomycota</taxon>
        <taxon>Ustilaginomycotina</taxon>
        <taxon>Ustilaginomycetes</taxon>
        <taxon>Violaceomycetales</taxon>
        <taxon>Violaceomycetaceae</taxon>
        <taxon>Violaceomyces</taxon>
    </lineage>
</organism>
<accession>A0ACD0NYZ5</accession>
<dbReference type="Proteomes" id="UP000245626">
    <property type="component" value="Unassembled WGS sequence"/>
</dbReference>
<keyword evidence="2" id="KW-1185">Reference proteome</keyword>
<dbReference type="EMBL" id="KZ819883">
    <property type="protein sequence ID" value="PWN50955.1"/>
    <property type="molecule type" value="Genomic_DNA"/>
</dbReference>
<gene>
    <name evidence="1" type="ORF">IE53DRAFT_368465</name>
</gene>
<evidence type="ECO:0000313" key="2">
    <source>
        <dbReference type="Proteomes" id="UP000245626"/>
    </source>
</evidence>
<protein>
    <submittedName>
        <fullName evidence="1">Purine and uridine phosphorylase</fullName>
    </submittedName>
</protein>
<reference evidence="1 2" key="1">
    <citation type="journal article" date="2018" name="Mol. Biol. Evol.">
        <title>Broad Genomic Sampling Reveals a Smut Pathogenic Ancestry of the Fungal Clade Ustilaginomycotina.</title>
        <authorList>
            <person name="Kijpornyongpan T."/>
            <person name="Mondo S.J."/>
            <person name="Barry K."/>
            <person name="Sandor L."/>
            <person name="Lee J."/>
            <person name="Lipzen A."/>
            <person name="Pangilinan J."/>
            <person name="LaButti K."/>
            <person name="Hainaut M."/>
            <person name="Henrissat B."/>
            <person name="Grigoriev I.V."/>
            <person name="Spatafora J.W."/>
            <person name="Aime M.C."/>
        </authorList>
    </citation>
    <scope>NUCLEOTIDE SEQUENCE [LARGE SCALE GENOMIC DNA]</scope>
    <source>
        <strain evidence="1 2">SA 807</strain>
    </source>
</reference>